<name>A0A917E711_9FLAO</name>
<feature type="transmembrane region" description="Helical" evidence="1">
    <location>
        <begin position="49"/>
        <end position="69"/>
    </location>
</feature>
<comment type="caution">
    <text evidence="2">The sequence shown here is derived from an EMBL/GenBank/DDBJ whole genome shotgun (WGS) entry which is preliminary data.</text>
</comment>
<dbReference type="PANTHER" id="PTHR39165:SF1">
    <property type="entry name" value="DUF456 DOMAIN-CONTAINING PROTEIN"/>
    <property type="match status" value="1"/>
</dbReference>
<organism evidence="2 3">
    <name type="scientific">Psychroflexus salis</name>
    <dbReference type="NCBI Taxonomy" id="1526574"/>
    <lineage>
        <taxon>Bacteria</taxon>
        <taxon>Pseudomonadati</taxon>
        <taxon>Bacteroidota</taxon>
        <taxon>Flavobacteriia</taxon>
        <taxon>Flavobacteriales</taxon>
        <taxon>Flavobacteriaceae</taxon>
        <taxon>Psychroflexus</taxon>
    </lineage>
</organism>
<evidence type="ECO:0000313" key="3">
    <source>
        <dbReference type="Proteomes" id="UP000599688"/>
    </source>
</evidence>
<gene>
    <name evidence="2" type="ORF">GCM10010831_04020</name>
</gene>
<accession>A0A917E711</accession>
<dbReference type="PANTHER" id="PTHR39165">
    <property type="entry name" value="IG HYPOTHETICAL 17883"/>
    <property type="match status" value="1"/>
</dbReference>
<feature type="transmembrane region" description="Helical" evidence="1">
    <location>
        <begin position="90"/>
        <end position="114"/>
    </location>
</feature>
<keyword evidence="3" id="KW-1185">Reference proteome</keyword>
<protein>
    <submittedName>
        <fullName evidence="2">Membrane protein</fullName>
    </submittedName>
</protein>
<dbReference type="Proteomes" id="UP000599688">
    <property type="component" value="Unassembled WGS sequence"/>
</dbReference>
<sequence>MLTSIILIAGIILLIAGLIGSFLPVIPGPPLSWLGLLSLYFIKDVPENVLLLVITFAVAIGISVLDYFLPAMGTKKYGGSKYGAWGATAGLILGLIFFPPFGFIIGPFMGAFVAEIIFNKSNTKNALNSAWGSFIGFLVSSFMKFLVGLSFTIIYIYKLIEFKEIIF</sequence>
<keyword evidence="1" id="KW-0812">Transmembrane</keyword>
<feature type="transmembrane region" description="Helical" evidence="1">
    <location>
        <begin position="134"/>
        <end position="157"/>
    </location>
</feature>
<dbReference type="EMBL" id="BMGL01000002">
    <property type="protein sequence ID" value="GGE05535.1"/>
    <property type="molecule type" value="Genomic_DNA"/>
</dbReference>
<dbReference type="InterPro" id="IPR007403">
    <property type="entry name" value="DUF456"/>
</dbReference>
<evidence type="ECO:0000256" key="1">
    <source>
        <dbReference type="SAM" id="Phobius"/>
    </source>
</evidence>
<keyword evidence="1" id="KW-1133">Transmembrane helix</keyword>
<evidence type="ECO:0000313" key="2">
    <source>
        <dbReference type="EMBL" id="GGE05535.1"/>
    </source>
</evidence>
<keyword evidence="1" id="KW-0472">Membrane</keyword>
<feature type="transmembrane region" description="Helical" evidence="1">
    <location>
        <begin position="7"/>
        <end position="29"/>
    </location>
</feature>
<dbReference type="AlphaFoldDB" id="A0A917E711"/>
<dbReference type="RefSeq" id="WP_188405093.1">
    <property type="nucleotide sequence ID" value="NZ_BMGL01000002.1"/>
</dbReference>
<dbReference type="Pfam" id="PF04306">
    <property type="entry name" value="DUF456"/>
    <property type="match status" value="1"/>
</dbReference>
<proteinExistence type="predicted"/>
<reference evidence="2 3" key="1">
    <citation type="journal article" date="2014" name="Int. J. Syst. Evol. Microbiol.">
        <title>Complete genome sequence of Corynebacterium casei LMG S-19264T (=DSM 44701T), isolated from a smear-ripened cheese.</title>
        <authorList>
            <consortium name="US DOE Joint Genome Institute (JGI-PGF)"/>
            <person name="Walter F."/>
            <person name="Albersmeier A."/>
            <person name="Kalinowski J."/>
            <person name="Ruckert C."/>
        </authorList>
    </citation>
    <scope>NUCLEOTIDE SEQUENCE [LARGE SCALE GENOMIC DNA]</scope>
    <source>
        <strain evidence="2 3">CGMCC 1.12925</strain>
    </source>
</reference>